<proteinExistence type="predicted"/>
<dbReference type="EMBL" id="JBEGDD010000003">
    <property type="protein sequence ID" value="MEQ7154552.1"/>
    <property type="molecule type" value="Genomic_DNA"/>
</dbReference>
<evidence type="ECO:0000313" key="4">
    <source>
        <dbReference type="EMBL" id="MEQ7154552.1"/>
    </source>
</evidence>
<dbReference type="GO" id="GO:0016787">
    <property type="term" value="F:hydrolase activity"/>
    <property type="evidence" value="ECO:0007669"/>
    <property type="project" value="UniProtKB-KW"/>
</dbReference>
<sequence length="440" mass="44039">MSPSPMMTRRLAVGGMIAGGLAAAACASPTTGGATLPSSQAATTPEALTATEALTVGRAGQIYVVQNGRKLLDRGFGTVGSATVAADTLVPWASAVKPTTCAAFMKLVEAGRVALTDPVVRHIPEFGANGKENVLVLHLLNHSAHLGGYGGPTNLPSFQETIARIAAAPREPARSLGTTGEAPAPGTMPAYNPAGIWILGEILQRMHGRPFAELIRTEIYEPCGMVDSWNGIPADRLAAYGARANVLAQGPLALRGGAGGAGGRGAGRAGRGAAGVAGGADPALIAAFRERMAERGQVGAGAGGGAGAGAGRPSAGHSNPAGGGIGPSHDLGRFYQMMLAGGEIGGNRILQRETVRAMTTLTLSDGGIWAWGLGFNLNTNGAGAGVQGAQRFGTKASRNAFGHAGASGIAAFADPDHQLVVVAIPSGPVLDAIYTDLGIG</sequence>
<name>A0ABV1NL20_9CAUL</name>
<keyword evidence="2" id="KW-0732">Signal</keyword>
<protein>
    <submittedName>
        <fullName evidence="4">Serine hydrolase domain-containing protein</fullName>
        <ecNumber evidence="4">3.1.1.103</ecNumber>
    </submittedName>
</protein>
<evidence type="ECO:0000256" key="1">
    <source>
        <dbReference type="SAM" id="MobiDB-lite"/>
    </source>
</evidence>
<evidence type="ECO:0000313" key="5">
    <source>
        <dbReference type="Proteomes" id="UP001445732"/>
    </source>
</evidence>
<reference evidence="4 5" key="1">
    <citation type="submission" date="2024-06" db="EMBL/GenBank/DDBJ databases">
        <title>Brevundimonas sp. C11.</title>
        <authorList>
            <person name="Maltman C."/>
        </authorList>
    </citation>
    <scope>NUCLEOTIDE SEQUENCE [LARGE SCALE GENOMIC DNA]</scope>
    <source>
        <strain evidence="4 5">C11</strain>
    </source>
</reference>
<feature type="region of interest" description="Disordered" evidence="1">
    <location>
        <begin position="298"/>
        <end position="326"/>
    </location>
</feature>
<feature type="domain" description="Beta-lactamase-related" evidence="3">
    <location>
        <begin position="61"/>
        <end position="424"/>
    </location>
</feature>
<gene>
    <name evidence="4" type="ORF">ABN401_04930</name>
</gene>
<organism evidence="4 5">
    <name type="scientific">Brevundimonas aurifodinae</name>
    <dbReference type="NCBI Taxonomy" id="1508312"/>
    <lineage>
        <taxon>Bacteria</taxon>
        <taxon>Pseudomonadati</taxon>
        <taxon>Pseudomonadota</taxon>
        <taxon>Alphaproteobacteria</taxon>
        <taxon>Caulobacterales</taxon>
        <taxon>Caulobacteraceae</taxon>
        <taxon>Brevundimonas</taxon>
    </lineage>
</organism>
<dbReference type="InterPro" id="IPR006311">
    <property type="entry name" value="TAT_signal"/>
</dbReference>
<dbReference type="SUPFAM" id="SSF56601">
    <property type="entry name" value="beta-lactamase/transpeptidase-like"/>
    <property type="match status" value="1"/>
</dbReference>
<dbReference type="Pfam" id="PF00144">
    <property type="entry name" value="Beta-lactamase"/>
    <property type="match status" value="1"/>
</dbReference>
<dbReference type="InterPro" id="IPR012338">
    <property type="entry name" value="Beta-lactam/transpept-like"/>
</dbReference>
<feature type="signal peptide" evidence="2">
    <location>
        <begin position="1"/>
        <end position="27"/>
    </location>
</feature>
<feature type="chain" id="PRO_5046160698" evidence="2">
    <location>
        <begin position="28"/>
        <end position="440"/>
    </location>
</feature>
<dbReference type="EC" id="3.1.1.103" evidence="4"/>
<dbReference type="Proteomes" id="UP001445732">
    <property type="component" value="Unassembled WGS sequence"/>
</dbReference>
<dbReference type="InterPro" id="IPR001466">
    <property type="entry name" value="Beta-lactam-related"/>
</dbReference>
<dbReference type="PROSITE" id="PS51318">
    <property type="entry name" value="TAT"/>
    <property type="match status" value="1"/>
</dbReference>
<accession>A0ABV1NL20</accession>
<keyword evidence="4" id="KW-0378">Hydrolase</keyword>
<dbReference type="Gene3D" id="3.40.710.10">
    <property type="entry name" value="DD-peptidase/beta-lactamase superfamily"/>
    <property type="match status" value="1"/>
</dbReference>
<comment type="caution">
    <text evidence="4">The sequence shown here is derived from an EMBL/GenBank/DDBJ whole genome shotgun (WGS) entry which is preliminary data.</text>
</comment>
<feature type="compositionally biased region" description="Gly residues" evidence="1">
    <location>
        <begin position="298"/>
        <end position="310"/>
    </location>
</feature>
<keyword evidence="5" id="KW-1185">Reference proteome</keyword>
<dbReference type="PANTHER" id="PTHR43283">
    <property type="entry name" value="BETA-LACTAMASE-RELATED"/>
    <property type="match status" value="1"/>
</dbReference>
<dbReference type="InterPro" id="IPR050789">
    <property type="entry name" value="Diverse_Enzym_Activities"/>
</dbReference>
<dbReference type="RefSeq" id="WP_349683718.1">
    <property type="nucleotide sequence ID" value="NZ_JBEGDD010000003.1"/>
</dbReference>
<evidence type="ECO:0000259" key="3">
    <source>
        <dbReference type="Pfam" id="PF00144"/>
    </source>
</evidence>
<evidence type="ECO:0000256" key="2">
    <source>
        <dbReference type="SAM" id="SignalP"/>
    </source>
</evidence>